<dbReference type="InterPro" id="IPR036640">
    <property type="entry name" value="ABC1_TM_sf"/>
</dbReference>
<dbReference type="GO" id="GO:0005524">
    <property type="term" value="F:ATP binding"/>
    <property type="evidence" value="ECO:0007669"/>
    <property type="project" value="InterPro"/>
</dbReference>
<evidence type="ECO:0000256" key="5">
    <source>
        <dbReference type="SAM" id="Phobius"/>
    </source>
</evidence>
<feature type="transmembrane region" description="Helical" evidence="5">
    <location>
        <begin position="32"/>
        <end position="50"/>
    </location>
</feature>
<proteinExistence type="predicted"/>
<evidence type="ECO:0000256" key="1">
    <source>
        <dbReference type="ARBA" id="ARBA00004141"/>
    </source>
</evidence>
<evidence type="ECO:0000313" key="7">
    <source>
        <dbReference type="EMBL" id="CAF4435218.1"/>
    </source>
</evidence>
<feature type="transmembrane region" description="Helical" evidence="5">
    <location>
        <begin position="56"/>
        <end position="77"/>
    </location>
</feature>
<reference evidence="7" key="1">
    <citation type="submission" date="2021-02" db="EMBL/GenBank/DDBJ databases">
        <authorList>
            <person name="Nowell W R."/>
        </authorList>
    </citation>
    <scope>NUCLEOTIDE SEQUENCE</scope>
</reference>
<evidence type="ECO:0000256" key="2">
    <source>
        <dbReference type="ARBA" id="ARBA00022692"/>
    </source>
</evidence>
<keyword evidence="4 5" id="KW-0472">Membrane</keyword>
<gene>
    <name evidence="7" type="ORF">OKA104_LOCUS53307</name>
</gene>
<dbReference type="PANTHER" id="PTHR24222:SF76">
    <property type="entry name" value="MYCOBACTIN IMPORT ATP-BINDING_PERMEASE PROTEIN IRTB"/>
    <property type="match status" value="1"/>
</dbReference>
<dbReference type="Pfam" id="PF00664">
    <property type="entry name" value="ABC_membrane"/>
    <property type="match status" value="1"/>
</dbReference>
<keyword evidence="2 5" id="KW-0812">Transmembrane</keyword>
<feature type="non-terminal residue" evidence="7">
    <location>
        <position position="102"/>
    </location>
</feature>
<dbReference type="GO" id="GO:0140359">
    <property type="term" value="F:ABC-type transporter activity"/>
    <property type="evidence" value="ECO:0007669"/>
    <property type="project" value="InterPro"/>
</dbReference>
<name>A0A820RBU5_9BILA</name>
<evidence type="ECO:0000313" key="8">
    <source>
        <dbReference type="Proteomes" id="UP000663881"/>
    </source>
</evidence>
<dbReference type="SUPFAM" id="SSF90123">
    <property type="entry name" value="ABC transporter transmembrane region"/>
    <property type="match status" value="1"/>
</dbReference>
<dbReference type="Proteomes" id="UP000663881">
    <property type="component" value="Unassembled WGS sequence"/>
</dbReference>
<sequence length="102" mass="11087">DISYFDTTETSINNFFDNIAIIQSGIGWQSSVALSSVIFLIGSLILAFITDWKLTLIVIIAEPLSVGAAFMLSKLTAQTTISEIKSYGDAGQVAQEVFTTFR</sequence>
<accession>A0A820RBU5</accession>
<evidence type="ECO:0000256" key="4">
    <source>
        <dbReference type="ARBA" id="ARBA00023136"/>
    </source>
</evidence>
<protein>
    <recommendedName>
        <fullName evidence="6">ABC transmembrane type-1 domain-containing protein</fullName>
    </recommendedName>
</protein>
<dbReference type="InterPro" id="IPR011527">
    <property type="entry name" value="ABC1_TM_dom"/>
</dbReference>
<evidence type="ECO:0000256" key="3">
    <source>
        <dbReference type="ARBA" id="ARBA00022989"/>
    </source>
</evidence>
<comment type="subcellular location">
    <subcellularLocation>
        <location evidence="1">Membrane</location>
        <topology evidence="1">Multi-pass membrane protein</topology>
    </subcellularLocation>
</comment>
<dbReference type="PANTHER" id="PTHR24222">
    <property type="entry name" value="ABC TRANSPORTER B FAMILY"/>
    <property type="match status" value="1"/>
</dbReference>
<dbReference type="GO" id="GO:0005886">
    <property type="term" value="C:plasma membrane"/>
    <property type="evidence" value="ECO:0007669"/>
    <property type="project" value="TreeGrafter"/>
</dbReference>
<feature type="domain" description="ABC transmembrane type-1" evidence="6">
    <location>
        <begin position="1"/>
        <end position="102"/>
    </location>
</feature>
<comment type="caution">
    <text evidence="7">The sequence shown here is derived from an EMBL/GenBank/DDBJ whole genome shotgun (WGS) entry which is preliminary data.</text>
</comment>
<keyword evidence="3 5" id="KW-1133">Transmembrane helix</keyword>
<dbReference type="PROSITE" id="PS50929">
    <property type="entry name" value="ABC_TM1F"/>
    <property type="match status" value="1"/>
</dbReference>
<dbReference type="InterPro" id="IPR039421">
    <property type="entry name" value="Type_1_exporter"/>
</dbReference>
<feature type="non-terminal residue" evidence="7">
    <location>
        <position position="1"/>
    </location>
</feature>
<dbReference type="EMBL" id="CAJOAY010032931">
    <property type="protein sequence ID" value="CAF4435218.1"/>
    <property type="molecule type" value="Genomic_DNA"/>
</dbReference>
<organism evidence="7 8">
    <name type="scientific">Adineta steineri</name>
    <dbReference type="NCBI Taxonomy" id="433720"/>
    <lineage>
        <taxon>Eukaryota</taxon>
        <taxon>Metazoa</taxon>
        <taxon>Spiralia</taxon>
        <taxon>Gnathifera</taxon>
        <taxon>Rotifera</taxon>
        <taxon>Eurotatoria</taxon>
        <taxon>Bdelloidea</taxon>
        <taxon>Adinetida</taxon>
        <taxon>Adinetidae</taxon>
        <taxon>Adineta</taxon>
    </lineage>
</organism>
<dbReference type="AlphaFoldDB" id="A0A820RBU5"/>
<dbReference type="Gene3D" id="1.20.1560.10">
    <property type="entry name" value="ABC transporter type 1, transmembrane domain"/>
    <property type="match status" value="1"/>
</dbReference>
<evidence type="ECO:0000259" key="6">
    <source>
        <dbReference type="PROSITE" id="PS50929"/>
    </source>
</evidence>